<dbReference type="VEuPathDB" id="FungiDB:JI435_061700"/>
<feature type="region of interest" description="Disordered" evidence="2">
    <location>
        <begin position="29"/>
        <end position="52"/>
    </location>
</feature>
<dbReference type="GO" id="GO:0045944">
    <property type="term" value="P:positive regulation of transcription by RNA polymerase II"/>
    <property type="evidence" value="ECO:0000318"/>
    <property type="project" value="GO_Central"/>
</dbReference>
<gene>
    <name evidence="4" type="ORF">SNOG_06170</name>
</gene>
<dbReference type="CDD" id="cd12148">
    <property type="entry name" value="fungal_TF_MHR"/>
    <property type="match status" value="1"/>
</dbReference>
<dbReference type="OMA" id="MACLILM"/>
<dbReference type="GeneID" id="5973431"/>
<dbReference type="GO" id="GO:0008270">
    <property type="term" value="F:zinc ion binding"/>
    <property type="evidence" value="ECO:0007669"/>
    <property type="project" value="InterPro"/>
</dbReference>
<evidence type="ECO:0000256" key="1">
    <source>
        <dbReference type="ARBA" id="ARBA00023242"/>
    </source>
</evidence>
<dbReference type="GO" id="GO:0006351">
    <property type="term" value="P:DNA-templated transcription"/>
    <property type="evidence" value="ECO:0007669"/>
    <property type="project" value="InterPro"/>
</dbReference>
<dbReference type="KEGG" id="pno:SNOG_06170"/>
<protein>
    <recommendedName>
        <fullName evidence="3">Xylanolytic transcriptional activator regulatory domain-containing protein</fullName>
    </recommendedName>
</protein>
<dbReference type="GO" id="GO:0000981">
    <property type="term" value="F:DNA-binding transcription factor activity, RNA polymerase II-specific"/>
    <property type="evidence" value="ECO:0000318"/>
    <property type="project" value="GO_Central"/>
</dbReference>
<feature type="compositionally biased region" description="Basic and acidic residues" evidence="2">
    <location>
        <begin position="29"/>
        <end position="40"/>
    </location>
</feature>
<evidence type="ECO:0000313" key="5">
    <source>
        <dbReference type="Proteomes" id="UP000001055"/>
    </source>
</evidence>
<evidence type="ECO:0000259" key="3">
    <source>
        <dbReference type="SMART" id="SM00906"/>
    </source>
</evidence>
<accession>Q0UPZ4</accession>
<dbReference type="GO" id="GO:0005634">
    <property type="term" value="C:nucleus"/>
    <property type="evidence" value="ECO:0000318"/>
    <property type="project" value="GO_Central"/>
</dbReference>
<reference evidence="5" key="1">
    <citation type="journal article" date="2007" name="Plant Cell">
        <title>Dothideomycete-plant interactions illuminated by genome sequencing and EST analysis of the wheat pathogen Stagonospora nodorum.</title>
        <authorList>
            <person name="Hane J.K."/>
            <person name="Lowe R.G."/>
            <person name="Solomon P.S."/>
            <person name="Tan K.C."/>
            <person name="Schoch C.L."/>
            <person name="Spatafora J.W."/>
            <person name="Crous P.W."/>
            <person name="Kodira C."/>
            <person name="Birren B.W."/>
            <person name="Galagan J.E."/>
            <person name="Torriani S.F."/>
            <person name="McDonald B.A."/>
            <person name="Oliver R.P."/>
        </authorList>
    </citation>
    <scope>NUCLEOTIDE SEQUENCE [LARGE SCALE GENOMIC DNA]</scope>
    <source>
        <strain evidence="5">SN15 / ATCC MYA-4574 / FGSC 10173</strain>
    </source>
</reference>
<dbReference type="InParanoid" id="Q0UPZ4"/>
<dbReference type="AlphaFoldDB" id="Q0UPZ4"/>
<dbReference type="InterPro" id="IPR050987">
    <property type="entry name" value="AtrR-like"/>
</dbReference>
<organism evidence="4 5">
    <name type="scientific">Phaeosphaeria nodorum (strain SN15 / ATCC MYA-4574 / FGSC 10173)</name>
    <name type="common">Glume blotch fungus</name>
    <name type="synonym">Parastagonospora nodorum</name>
    <dbReference type="NCBI Taxonomy" id="321614"/>
    <lineage>
        <taxon>Eukaryota</taxon>
        <taxon>Fungi</taxon>
        <taxon>Dikarya</taxon>
        <taxon>Ascomycota</taxon>
        <taxon>Pezizomycotina</taxon>
        <taxon>Dothideomycetes</taxon>
        <taxon>Pleosporomycetidae</taxon>
        <taxon>Pleosporales</taxon>
        <taxon>Pleosporineae</taxon>
        <taxon>Phaeosphaeriaceae</taxon>
        <taxon>Parastagonospora</taxon>
    </lineage>
</organism>
<dbReference type="PANTHER" id="PTHR46910">
    <property type="entry name" value="TRANSCRIPTION FACTOR PDR1"/>
    <property type="match status" value="1"/>
</dbReference>
<dbReference type="Pfam" id="PF04082">
    <property type="entry name" value="Fungal_trans"/>
    <property type="match status" value="1"/>
</dbReference>
<name>Q0UPZ4_PHANO</name>
<keyword evidence="1" id="KW-0539">Nucleus</keyword>
<dbReference type="InterPro" id="IPR007219">
    <property type="entry name" value="XnlR_reg_dom"/>
</dbReference>
<dbReference type="RefSeq" id="XP_001796552.1">
    <property type="nucleotide sequence ID" value="XM_001796500.1"/>
</dbReference>
<dbReference type="PANTHER" id="PTHR46910:SF9">
    <property type="entry name" value="MISCELLANEOUS ZN(II)2CYS6 TRANSCRIPTION FACTOR (EUROFUNG)"/>
    <property type="match status" value="1"/>
</dbReference>
<dbReference type="EMBL" id="CH445333">
    <property type="protein sequence ID" value="EAT86001.1"/>
    <property type="molecule type" value="Genomic_DNA"/>
</dbReference>
<feature type="domain" description="Xylanolytic transcriptional activator regulatory" evidence="3">
    <location>
        <begin position="265"/>
        <end position="339"/>
    </location>
</feature>
<dbReference type="SMART" id="SM00906">
    <property type="entry name" value="Fungal_trans"/>
    <property type="match status" value="1"/>
</dbReference>
<evidence type="ECO:0000313" key="4">
    <source>
        <dbReference type="EMBL" id="EAT86001.1"/>
    </source>
</evidence>
<evidence type="ECO:0000256" key="2">
    <source>
        <dbReference type="SAM" id="MobiDB-lite"/>
    </source>
</evidence>
<dbReference type="GO" id="GO:0043565">
    <property type="term" value="F:sequence-specific DNA binding"/>
    <property type="evidence" value="ECO:0000318"/>
    <property type="project" value="GO_Central"/>
</dbReference>
<sequence length="694" mass="77511">MCLPFFFNGWQQLKPQPESHEDLHTTSMEHLKDDGQRPEDIVPNERPSKRRRISVQPHREVGLMRSVRGDKFSGFVGSASGIYFIRSVYGALRDPGVNLSVTGSTPVSDVVPGEDDQLPTVLPYTSGRLWRDDEISSKALTSVSYEEFVELSGSYFANWHMLYPFLHAPSVLGYFQELSFSSESSTSQELKIVIVRSVLSISLADQRQAGHASNSKYPSEVVFSSHDAAVDSLQHVLTKPTSILGLQATISVQLFLVSMLRLNAASRLGGLVNRMAVQLGLHRCPARYASFSVTEKELRQRIFWSLYTIDRFICQSMGLPLGINDDDVDVCFPNAEAHTDAQRAPHLDNRLRLQSFIARESRLRGEIIELRNKSLHYVHRDGDQATAITSKLAQWWKDIEDTRDTDSSSVTSPYYSTILALLKHESIISLHRPVLAASRQGAEYDTALQLCIGSAQSIILELYGAVNTDVNSRERLTLLWPSCTWAVWISTFILFYAVNNGHMTEEVVIRLAEQSIAVLQHLARRGSAWPEASAAAIRDLRSRMMRHPIDNAKEDQSGIVDKVVRRPQRMSLDSVSAAPHRTAPTAEASVVTPGDPGYGLAGIDQADQGYPFGALRTAGDMQLHDSLLHDWGQQDSPYDPEVATFSTFLNSHLESQGDGPGYLDALDPFSGFDIPFWFEQDQHWDVFQDYNPGN</sequence>
<dbReference type="Proteomes" id="UP000001055">
    <property type="component" value="Unassembled WGS sequence"/>
</dbReference>
<proteinExistence type="predicted"/>